<accession>A0A655WBC4</accession>
<gene>
    <name evidence="2" type="ORF">ERS013200_01099</name>
</gene>
<evidence type="ECO:0000256" key="1">
    <source>
        <dbReference type="SAM" id="MobiDB-lite"/>
    </source>
</evidence>
<evidence type="ECO:0000313" key="3">
    <source>
        <dbReference type="Proteomes" id="UP000041770"/>
    </source>
</evidence>
<reference evidence="2 3" key="1">
    <citation type="submission" date="2015-07" db="EMBL/GenBank/DDBJ databases">
        <authorList>
            <consortium name="Pathogen Informatics"/>
        </authorList>
    </citation>
    <scope>NUCLEOTIDE SEQUENCE [LARGE SCALE GENOMIC DNA]</scope>
    <source>
        <strain evidence="2 3">A316</strain>
    </source>
</reference>
<sequence>MIAKAASLWMTKLAQSALRSVPCPAPTPPDDPQGAKFPACCARHRGSAAENAARGFPKTASPLFCAAYRARPTAHPSAVNRVLTVALAQSLRAAFRRRKDREDNAQGAALTPIGGSHWQSIQDQRQSPRNSDCRAPYSAETVAHLETHSQFCAAQSAIECLVMN</sequence>
<evidence type="ECO:0000313" key="2">
    <source>
        <dbReference type="EMBL" id="CSC30730.1"/>
    </source>
</evidence>
<name>A0A655WBC4_VIBCL</name>
<organism evidence="2 3">
    <name type="scientific">Vibrio cholerae</name>
    <dbReference type="NCBI Taxonomy" id="666"/>
    <lineage>
        <taxon>Bacteria</taxon>
        <taxon>Pseudomonadati</taxon>
        <taxon>Pseudomonadota</taxon>
        <taxon>Gammaproteobacteria</taxon>
        <taxon>Vibrionales</taxon>
        <taxon>Vibrionaceae</taxon>
        <taxon>Vibrio</taxon>
    </lineage>
</organism>
<feature type="region of interest" description="Disordered" evidence="1">
    <location>
        <begin position="98"/>
        <end position="135"/>
    </location>
</feature>
<feature type="compositionally biased region" description="Polar residues" evidence="1">
    <location>
        <begin position="117"/>
        <end position="130"/>
    </location>
</feature>
<protein>
    <submittedName>
        <fullName evidence="2">Uncharacterized protein</fullName>
    </submittedName>
</protein>
<dbReference type="AlphaFoldDB" id="A0A655WBC4"/>
<proteinExistence type="predicted"/>
<dbReference type="EMBL" id="CWQY01000005">
    <property type="protein sequence ID" value="CSC30730.1"/>
    <property type="molecule type" value="Genomic_DNA"/>
</dbReference>
<dbReference type="Proteomes" id="UP000041770">
    <property type="component" value="Unassembled WGS sequence"/>
</dbReference>